<dbReference type="SUPFAM" id="SSF55797">
    <property type="entry name" value="PR-1-like"/>
    <property type="match status" value="1"/>
</dbReference>
<dbReference type="InterPro" id="IPR014044">
    <property type="entry name" value="CAP_dom"/>
</dbReference>
<comment type="caution">
    <text evidence="3">The sequence shown here is derived from an EMBL/GenBank/DDBJ whole genome shotgun (WGS) entry which is preliminary data.</text>
</comment>
<dbReference type="PANTHER" id="PTHR10334">
    <property type="entry name" value="CYSTEINE-RICH SECRETORY PROTEIN-RELATED"/>
    <property type="match status" value="1"/>
</dbReference>
<name>A0A8T0DM37_9TREM</name>
<feature type="domain" description="SCP" evidence="2">
    <location>
        <begin position="34"/>
        <end position="166"/>
    </location>
</feature>
<organism evidence="3 4">
    <name type="scientific">Paragonimus westermani</name>
    <dbReference type="NCBI Taxonomy" id="34504"/>
    <lineage>
        <taxon>Eukaryota</taxon>
        <taxon>Metazoa</taxon>
        <taxon>Spiralia</taxon>
        <taxon>Lophotrochozoa</taxon>
        <taxon>Platyhelminthes</taxon>
        <taxon>Trematoda</taxon>
        <taxon>Digenea</taxon>
        <taxon>Plagiorchiida</taxon>
        <taxon>Troglotremata</taxon>
        <taxon>Troglotrematidae</taxon>
        <taxon>Paragonimus</taxon>
    </lineage>
</organism>
<dbReference type="Gene3D" id="3.40.33.10">
    <property type="entry name" value="CAP"/>
    <property type="match status" value="1"/>
</dbReference>
<evidence type="ECO:0000313" key="4">
    <source>
        <dbReference type="Proteomes" id="UP000699462"/>
    </source>
</evidence>
<evidence type="ECO:0000259" key="2">
    <source>
        <dbReference type="SMART" id="SM00198"/>
    </source>
</evidence>
<keyword evidence="4" id="KW-1185">Reference proteome</keyword>
<dbReference type="AlphaFoldDB" id="A0A8T0DM37"/>
<protein>
    <recommendedName>
        <fullName evidence="2">SCP domain-containing protein</fullName>
    </recommendedName>
</protein>
<dbReference type="SMART" id="SM00198">
    <property type="entry name" value="SCP"/>
    <property type="match status" value="1"/>
</dbReference>
<evidence type="ECO:0000256" key="1">
    <source>
        <dbReference type="SAM" id="SignalP"/>
    </source>
</evidence>
<sequence>MRSVCVVVVLQTLHLISFSAGQSQKEDGVIDREKFDGRMLRVHNFFRQNVTKGGIKPCAEPMPDLTWDPELASASRKWAERCVMKHDENKGEVGENLAASTTKSTKMIRSWYKEHVNYSFTPIVRRPKKVYGHYTQVRTTFAWEKLQLSLQVLVNSSVDSVHFIHSSLVSKCSDHKKH</sequence>
<dbReference type="CDD" id="cd05380">
    <property type="entry name" value="CAP_euk"/>
    <property type="match status" value="1"/>
</dbReference>
<dbReference type="Pfam" id="PF00188">
    <property type="entry name" value="CAP"/>
    <property type="match status" value="1"/>
</dbReference>
<feature type="chain" id="PRO_5035731365" description="SCP domain-containing protein" evidence="1">
    <location>
        <begin position="22"/>
        <end position="178"/>
    </location>
</feature>
<keyword evidence="1" id="KW-0732">Signal</keyword>
<evidence type="ECO:0000313" key="3">
    <source>
        <dbReference type="EMBL" id="KAF8568989.1"/>
    </source>
</evidence>
<reference evidence="3 4" key="1">
    <citation type="submission" date="2019-07" db="EMBL/GenBank/DDBJ databases">
        <title>Annotation for the trematode Paragonimus westermani.</title>
        <authorList>
            <person name="Choi Y.-J."/>
        </authorList>
    </citation>
    <scope>NUCLEOTIDE SEQUENCE [LARGE SCALE GENOMIC DNA]</scope>
    <source>
        <strain evidence="3">180907_Pwestermani</strain>
    </source>
</reference>
<accession>A0A8T0DM37</accession>
<dbReference type="OrthoDB" id="414826at2759"/>
<dbReference type="InterPro" id="IPR001283">
    <property type="entry name" value="CRISP-related"/>
</dbReference>
<proteinExistence type="predicted"/>
<dbReference type="Proteomes" id="UP000699462">
    <property type="component" value="Unassembled WGS sequence"/>
</dbReference>
<feature type="signal peptide" evidence="1">
    <location>
        <begin position="1"/>
        <end position="21"/>
    </location>
</feature>
<gene>
    <name evidence="3" type="ORF">P879_04966</name>
</gene>
<dbReference type="InterPro" id="IPR035940">
    <property type="entry name" value="CAP_sf"/>
</dbReference>
<dbReference type="EMBL" id="JTDF01002274">
    <property type="protein sequence ID" value="KAF8568989.1"/>
    <property type="molecule type" value="Genomic_DNA"/>
</dbReference>